<proteinExistence type="predicted"/>
<evidence type="ECO:0000313" key="5">
    <source>
        <dbReference type="EMBL" id="PNV74102.1"/>
    </source>
</evidence>
<dbReference type="Proteomes" id="UP000094669">
    <property type="component" value="Unassembled WGS sequence"/>
</dbReference>
<comment type="caution">
    <text evidence="5">The sequence shown here is derived from an EMBL/GenBank/DDBJ whole genome shotgun (WGS) entry which is preliminary data.</text>
</comment>
<feature type="domain" description="HTH deoR-type" evidence="4">
    <location>
        <begin position="2"/>
        <end position="60"/>
    </location>
</feature>
<dbReference type="InterPro" id="IPR018356">
    <property type="entry name" value="Tscrpt_reg_HTH_DeoR_CS"/>
</dbReference>
<dbReference type="PANTHER" id="PTHR34580:SF1">
    <property type="entry name" value="PROTEIN PAFC"/>
    <property type="match status" value="1"/>
</dbReference>
<dbReference type="Pfam" id="PF13280">
    <property type="entry name" value="WYL"/>
    <property type="match status" value="1"/>
</dbReference>
<keyword evidence="1" id="KW-0805">Transcription regulation</keyword>
<dbReference type="InterPro" id="IPR028349">
    <property type="entry name" value="PafC-like"/>
</dbReference>
<dbReference type="InterPro" id="IPR036388">
    <property type="entry name" value="WH-like_DNA-bd_sf"/>
</dbReference>
<dbReference type="InterPro" id="IPR026881">
    <property type="entry name" value="WYL_dom"/>
</dbReference>
<name>A0ABX4YG97_9LEPT</name>
<evidence type="ECO:0000256" key="3">
    <source>
        <dbReference type="ARBA" id="ARBA00023163"/>
    </source>
</evidence>
<sequence>MRADRLLNILLHLQAKGKTTAKELSSKLEVSERTVHRDMEALSAAGIPIYAERGVGGGWVLSDGYRTNLTGMKREEVLSLFLLQSSRILEDLGRKKDFDSAFLKLLAALPPAYKKDAETVRQRIHIDGAGWNQAIRDLPQLPILQDAIWEDRKIEILYEKEGQTSPRLLEPLGLVAKDTVWYLVARRSREIRIYRISRIRNTRLTEERFDRPKKFDLAKYWEVWLQDFQSRLPRYLVRIKITTALEPRIRNIPYAKITKTFPPKKGWSELELDLETQDWATGILMRFGSEIEVLHPPELKESILKKAKELLSLYEPSDS</sequence>
<dbReference type="PROSITE" id="PS00894">
    <property type="entry name" value="HTH_DEOR_1"/>
    <property type="match status" value="1"/>
</dbReference>
<dbReference type="Pfam" id="PF25583">
    <property type="entry name" value="WCX"/>
    <property type="match status" value="1"/>
</dbReference>
<dbReference type="EMBL" id="MCRM02000018">
    <property type="protein sequence ID" value="PNV74102.1"/>
    <property type="molecule type" value="Genomic_DNA"/>
</dbReference>
<dbReference type="InterPro" id="IPR013196">
    <property type="entry name" value="HTH_11"/>
</dbReference>
<dbReference type="PROSITE" id="PS51000">
    <property type="entry name" value="HTH_DEOR_2"/>
    <property type="match status" value="1"/>
</dbReference>
<dbReference type="InterPro" id="IPR036390">
    <property type="entry name" value="WH_DNA-bd_sf"/>
</dbReference>
<dbReference type="Gene3D" id="1.10.10.10">
    <property type="entry name" value="Winged helix-like DNA-binding domain superfamily/Winged helix DNA-binding domain"/>
    <property type="match status" value="1"/>
</dbReference>
<dbReference type="PROSITE" id="PS52050">
    <property type="entry name" value="WYL"/>
    <property type="match status" value="1"/>
</dbReference>
<gene>
    <name evidence="5" type="ORF">BES34_015530</name>
</gene>
<evidence type="ECO:0000313" key="6">
    <source>
        <dbReference type="Proteomes" id="UP000094669"/>
    </source>
</evidence>
<organism evidence="5 6">
    <name type="scientific">Leptospira inadai serovar Lyme</name>
    <dbReference type="NCBI Taxonomy" id="293084"/>
    <lineage>
        <taxon>Bacteria</taxon>
        <taxon>Pseudomonadati</taxon>
        <taxon>Spirochaetota</taxon>
        <taxon>Spirochaetia</taxon>
        <taxon>Leptospirales</taxon>
        <taxon>Leptospiraceae</taxon>
        <taxon>Leptospira</taxon>
    </lineage>
</organism>
<evidence type="ECO:0000256" key="2">
    <source>
        <dbReference type="ARBA" id="ARBA00023125"/>
    </source>
</evidence>
<evidence type="ECO:0000259" key="4">
    <source>
        <dbReference type="PROSITE" id="PS51000"/>
    </source>
</evidence>
<dbReference type="Pfam" id="PF08279">
    <property type="entry name" value="HTH_11"/>
    <property type="match status" value="1"/>
</dbReference>
<protein>
    <submittedName>
        <fullName evidence="5">Transcriptional regulator</fullName>
    </submittedName>
</protein>
<dbReference type="RefSeq" id="WP_010417728.1">
    <property type="nucleotide sequence ID" value="NZ_MCRM02000018.1"/>
</dbReference>
<keyword evidence="6" id="KW-1185">Reference proteome</keyword>
<keyword evidence="3" id="KW-0804">Transcription</keyword>
<dbReference type="SUPFAM" id="SSF46785">
    <property type="entry name" value="Winged helix' DNA-binding domain"/>
    <property type="match status" value="1"/>
</dbReference>
<accession>A0ABX4YG97</accession>
<dbReference type="InterPro" id="IPR051534">
    <property type="entry name" value="CBASS_pafABC_assoc_protein"/>
</dbReference>
<keyword evidence="2" id="KW-0238">DNA-binding</keyword>
<reference evidence="5" key="1">
    <citation type="submission" date="2018-01" db="EMBL/GenBank/DDBJ databases">
        <title>Genomic characterization of Leptospira inadai serogroup Lyme isolated from captured rat in Brazil and comparative analysis with human reference strain.</title>
        <authorList>
            <person name="Moreno L.Z."/>
            <person name="Loureiro A.P."/>
            <person name="Miraglia F."/>
            <person name="Kremer F.S."/>
            <person name="Eslabao M.R."/>
            <person name="Dellagostin O.A."/>
            <person name="Lilenbaum W."/>
            <person name="Moreno A.M."/>
        </authorList>
    </citation>
    <scope>NUCLEOTIDE SEQUENCE [LARGE SCALE GENOMIC DNA]</scope>
    <source>
        <strain evidence="5">M34/99</strain>
    </source>
</reference>
<dbReference type="PANTHER" id="PTHR34580">
    <property type="match status" value="1"/>
</dbReference>
<dbReference type="InterPro" id="IPR057727">
    <property type="entry name" value="WCX_dom"/>
</dbReference>
<dbReference type="PIRSF" id="PIRSF016838">
    <property type="entry name" value="PafC"/>
    <property type="match status" value="1"/>
</dbReference>
<dbReference type="InterPro" id="IPR001034">
    <property type="entry name" value="DeoR_HTH"/>
</dbReference>
<evidence type="ECO:0000256" key="1">
    <source>
        <dbReference type="ARBA" id="ARBA00023015"/>
    </source>
</evidence>